<dbReference type="EMBL" id="AMCI01004460">
    <property type="protein sequence ID" value="EJW98043.1"/>
    <property type="molecule type" value="Genomic_DNA"/>
</dbReference>
<comment type="caution">
    <text evidence="2">The sequence shown here is derived from an EMBL/GenBank/DDBJ whole genome shotgun (WGS) entry which is preliminary data.</text>
</comment>
<feature type="non-terminal residue" evidence="2">
    <location>
        <position position="83"/>
    </location>
</feature>
<feature type="domain" description="CpXC" evidence="1">
    <location>
        <begin position="9"/>
        <end position="76"/>
    </location>
</feature>
<name>J9FU73_9ZZZZ</name>
<proteinExistence type="predicted"/>
<evidence type="ECO:0000259" key="1">
    <source>
        <dbReference type="Pfam" id="PF14353"/>
    </source>
</evidence>
<reference evidence="2" key="1">
    <citation type="journal article" date="2012" name="PLoS ONE">
        <title>Gene sets for utilization of primary and secondary nutrition supplies in the distal gut of endangered iberian lynx.</title>
        <authorList>
            <person name="Alcaide M."/>
            <person name="Messina E."/>
            <person name="Richter M."/>
            <person name="Bargiela R."/>
            <person name="Peplies J."/>
            <person name="Huws S.A."/>
            <person name="Newbold C.J."/>
            <person name="Golyshin P.N."/>
            <person name="Simon M.A."/>
            <person name="Lopez G."/>
            <person name="Yakimov M.M."/>
            <person name="Ferrer M."/>
        </authorList>
    </citation>
    <scope>NUCLEOTIDE SEQUENCE</scope>
</reference>
<protein>
    <recommendedName>
        <fullName evidence="1">CpXC domain-containing protein</fullName>
    </recommendedName>
</protein>
<dbReference type="Pfam" id="PF14353">
    <property type="entry name" value="CpXC"/>
    <property type="match status" value="1"/>
</dbReference>
<accession>J9FU73</accession>
<evidence type="ECO:0000313" key="2">
    <source>
        <dbReference type="EMBL" id="EJW98043.1"/>
    </source>
</evidence>
<dbReference type="InterPro" id="IPR025682">
    <property type="entry name" value="CpXC_dom"/>
</dbReference>
<gene>
    <name evidence="2" type="ORF">EVA_13849</name>
</gene>
<dbReference type="AlphaFoldDB" id="J9FU73"/>
<sequence>MSMEKQVDVKCPECGNVAKAALWSSLNTNINPDEKQALMNGQLFEFKCPKCGAVSRLNYSMLYHDMENGVMINYACCDKDFDT</sequence>
<organism evidence="2">
    <name type="scientific">gut metagenome</name>
    <dbReference type="NCBI Taxonomy" id="749906"/>
    <lineage>
        <taxon>unclassified sequences</taxon>
        <taxon>metagenomes</taxon>
        <taxon>organismal metagenomes</taxon>
    </lineage>
</organism>